<keyword evidence="1" id="KW-0802">TPR repeat</keyword>
<dbReference type="InterPro" id="IPR019734">
    <property type="entry name" value="TPR_rpt"/>
</dbReference>
<evidence type="ECO:0000256" key="2">
    <source>
        <dbReference type="SAM" id="MobiDB-lite"/>
    </source>
</evidence>
<sequence>MDSGELDYIDEDEPIAGPSGLRHESAESDGASESEQESPSDSDEGSECNESEEEQEQTQLQPAENEIEGDFDRLIDSIRKSDGQQGAGVLSQAWDLSVNDEDDWRDELREASGVGRRKKKTRKRTAGPVLSHQVKGMVGEGNQAYVDGRVQDATRIMQEVIRIEPKAISAWAVLANCQADMGLHDKALQLRIMAAHLKHDPEWWYELAQQSRDMGFSKQALYCYSKAYGLDPTNVDALWDRAILAKEMGQINTARIALSAILKQIPHDLNVLEELRPILIEGNKIDVCASLHQDAFEHYQKLYPTGAGVDPETARDIPGGGFDLMHILVLADSYNTIKKYHNAVTTIRRGSRWLQGRGSQSYWDACEDDREFDIMGSAVIRSGTVAPGMYELDTNARHRLAVSRIKMGDIEEGQMHASVILAQDIREYAPLFSEIADAYYDQRMYTAAVAIYEDLGQDPSTSSIYVLERAAACRRMNGDLENSAAIYEQVIAADPDNDDAKRGLAEVYEILGETRKALNLVNQLIDARGKRNARHNKQDTVVSHSSVQGVSLFEETPSSRPNRGNKSSKSSRPVTRELEVEKERDVLKGYQRLKELTPAMKAGNEVAVKEWLLEAEKLIETFRETRRLFLSTRSVGFQGMFKTKRNTEENEDDMASRLQIEMDREKGTSSKRSQNLVDVFRGVSFDDWLQLTMEYSFLLIRRDQHCLADEILRHMLFSNAYQNQRAQDTLRFALIACAIHARDYRAVVEQGRKVIFTYQFNNEPIRILLASLASGHRQLDAFVASAFQKAMLREVRFSDLAFNHPEQIRWNSSKRRFFNATVAPKSEYDDEGEGEDDVGADPNQMQVDAPSLPKKLNPLLVTMYGQSCTSYQSSIYYLLQAYESCPEDPVTCMSLAIASLARAMQRQADNRHHMIAQGLAFMSQYRKFRSQDPDGAQEVEYNFGRLFHQIGLFSHAARHYEKALEIAEKRTGDTFKGGGVEKEAAYNLSMIYVTTGANALAQSLYRRWLSI</sequence>
<reference evidence="3" key="1">
    <citation type="journal article" date="2020" name="Nat. Commun.">
        <title>Large-scale genome sequencing of mycorrhizal fungi provides insights into the early evolution of symbiotic traits.</title>
        <authorList>
            <person name="Miyauchi S."/>
            <person name="Kiss E."/>
            <person name="Kuo A."/>
            <person name="Drula E."/>
            <person name="Kohler A."/>
            <person name="Sanchez-Garcia M."/>
            <person name="Morin E."/>
            <person name="Andreopoulos B."/>
            <person name="Barry K.W."/>
            <person name="Bonito G."/>
            <person name="Buee M."/>
            <person name="Carver A."/>
            <person name="Chen C."/>
            <person name="Cichocki N."/>
            <person name="Clum A."/>
            <person name="Culley D."/>
            <person name="Crous P.W."/>
            <person name="Fauchery L."/>
            <person name="Girlanda M."/>
            <person name="Hayes R.D."/>
            <person name="Keri Z."/>
            <person name="LaButti K."/>
            <person name="Lipzen A."/>
            <person name="Lombard V."/>
            <person name="Magnuson J."/>
            <person name="Maillard F."/>
            <person name="Murat C."/>
            <person name="Nolan M."/>
            <person name="Ohm R.A."/>
            <person name="Pangilinan J."/>
            <person name="Pereira M.F."/>
            <person name="Perotto S."/>
            <person name="Peter M."/>
            <person name="Pfister S."/>
            <person name="Riley R."/>
            <person name="Sitrit Y."/>
            <person name="Stielow J.B."/>
            <person name="Szollosi G."/>
            <person name="Zifcakova L."/>
            <person name="Stursova M."/>
            <person name="Spatafora J.W."/>
            <person name="Tedersoo L."/>
            <person name="Vaario L.M."/>
            <person name="Yamada A."/>
            <person name="Yan M."/>
            <person name="Wang P."/>
            <person name="Xu J."/>
            <person name="Bruns T."/>
            <person name="Baldrian P."/>
            <person name="Vilgalys R."/>
            <person name="Dunand C."/>
            <person name="Henrissat B."/>
            <person name="Grigoriev I.V."/>
            <person name="Hibbett D."/>
            <person name="Nagy L.G."/>
            <person name="Martin F.M."/>
        </authorList>
    </citation>
    <scope>NUCLEOTIDE SEQUENCE</scope>
    <source>
        <strain evidence="3">UH-Tt-Lm1</strain>
    </source>
</reference>
<feature type="compositionally biased region" description="Acidic residues" evidence="2">
    <location>
        <begin position="30"/>
        <end position="56"/>
    </location>
</feature>
<dbReference type="EMBL" id="WIUZ02000008">
    <property type="protein sequence ID" value="KAF9784611.1"/>
    <property type="molecule type" value="Genomic_DNA"/>
</dbReference>
<dbReference type="AlphaFoldDB" id="A0A9P6HCW6"/>
<dbReference type="SUPFAM" id="SSF48452">
    <property type="entry name" value="TPR-like"/>
    <property type="match status" value="2"/>
</dbReference>
<dbReference type="InterPro" id="IPR039340">
    <property type="entry name" value="Tfc4/TFIIIC-102/Sfc4"/>
</dbReference>
<keyword evidence="4" id="KW-1185">Reference proteome</keyword>
<evidence type="ECO:0000256" key="1">
    <source>
        <dbReference type="PROSITE-ProRule" id="PRU00339"/>
    </source>
</evidence>
<dbReference type="Pfam" id="PF14559">
    <property type="entry name" value="TPR_19"/>
    <property type="match status" value="1"/>
</dbReference>
<feature type="compositionally biased region" description="Polar residues" evidence="2">
    <location>
        <begin position="556"/>
        <end position="573"/>
    </location>
</feature>
<feature type="repeat" description="TPR" evidence="1">
    <location>
        <begin position="201"/>
        <end position="234"/>
    </location>
</feature>
<reference evidence="3" key="2">
    <citation type="submission" date="2020-11" db="EMBL/GenBank/DDBJ databases">
        <authorList>
            <consortium name="DOE Joint Genome Institute"/>
            <person name="Kuo A."/>
            <person name="Miyauchi S."/>
            <person name="Kiss E."/>
            <person name="Drula E."/>
            <person name="Kohler A."/>
            <person name="Sanchez-Garcia M."/>
            <person name="Andreopoulos B."/>
            <person name="Barry K.W."/>
            <person name="Bonito G."/>
            <person name="Buee M."/>
            <person name="Carver A."/>
            <person name="Chen C."/>
            <person name="Cichocki N."/>
            <person name="Clum A."/>
            <person name="Culley D."/>
            <person name="Crous P.W."/>
            <person name="Fauchery L."/>
            <person name="Girlanda M."/>
            <person name="Hayes R."/>
            <person name="Keri Z."/>
            <person name="Labutti K."/>
            <person name="Lipzen A."/>
            <person name="Lombard V."/>
            <person name="Magnuson J."/>
            <person name="Maillard F."/>
            <person name="Morin E."/>
            <person name="Murat C."/>
            <person name="Nolan M."/>
            <person name="Ohm R."/>
            <person name="Pangilinan J."/>
            <person name="Pereira M."/>
            <person name="Perotto S."/>
            <person name="Peter M."/>
            <person name="Riley R."/>
            <person name="Sitrit Y."/>
            <person name="Stielow B."/>
            <person name="Szollosi G."/>
            <person name="Zifcakova L."/>
            <person name="Stursova M."/>
            <person name="Spatafora J.W."/>
            <person name="Tedersoo L."/>
            <person name="Vaario L.-M."/>
            <person name="Yamada A."/>
            <person name="Yan M."/>
            <person name="Wang P."/>
            <person name="Xu J."/>
            <person name="Bruns T."/>
            <person name="Baldrian P."/>
            <person name="Vilgalys R."/>
            <person name="Henrissat B."/>
            <person name="Grigoriev I.V."/>
            <person name="Hibbett D."/>
            <person name="Nagy L.G."/>
            <person name="Martin F.M."/>
        </authorList>
    </citation>
    <scope>NUCLEOTIDE SEQUENCE</scope>
    <source>
        <strain evidence="3">UH-Tt-Lm1</strain>
    </source>
</reference>
<feature type="compositionally biased region" description="Acidic residues" evidence="2">
    <location>
        <begin position="1"/>
        <end position="14"/>
    </location>
</feature>
<dbReference type="PANTHER" id="PTHR23082">
    <property type="entry name" value="TRANSCRIPTION INITIATION FACTOR IIIC TFIIIC , POLYPEPTIDE 3-RELATED"/>
    <property type="match status" value="1"/>
</dbReference>
<dbReference type="SMART" id="SM00028">
    <property type="entry name" value="TPR"/>
    <property type="match status" value="6"/>
</dbReference>
<evidence type="ECO:0000313" key="4">
    <source>
        <dbReference type="Proteomes" id="UP000736335"/>
    </source>
</evidence>
<gene>
    <name evidence="3" type="ORF">BJ322DRAFT_1141655</name>
</gene>
<name>A0A9P6HCW6_9AGAM</name>
<feature type="compositionally biased region" description="Polar residues" evidence="2">
    <location>
        <begin position="539"/>
        <end position="549"/>
    </location>
</feature>
<proteinExistence type="predicted"/>
<feature type="repeat" description="TPR" evidence="1">
    <location>
        <begin position="937"/>
        <end position="970"/>
    </location>
</feature>
<feature type="region of interest" description="Disordered" evidence="2">
    <location>
        <begin position="531"/>
        <end position="579"/>
    </location>
</feature>
<evidence type="ECO:0000313" key="3">
    <source>
        <dbReference type="EMBL" id="KAF9784611.1"/>
    </source>
</evidence>
<dbReference type="Proteomes" id="UP000736335">
    <property type="component" value="Unassembled WGS sequence"/>
</dbReference>
<dbReference type="GO" id="GO:0000127">
    <property type="term" value="C:transcription factor TFIIIC complex"/>
    <property type="evidence" value="ECO:0007669"/>
    <property type="project" value="TreeGrafter"/>
</dbReference>
<dbReference type="PANTHER" id="PTHR23082:SF0">
    <property type="entry name" value="GENERAL TRANSCRIPTION FACTOR 3C POLYPEPTIDE 3"/>
    <property type="match status" value="1"/>
</dbReference>
<organism evidence="3 4">
    <name type="scientific">Thelephora terrestris</name>
    <dbReference type="NCBI Taxonomy" id="56493"/>
    <lineage>
        <taxon>Eukaryota</taxon>
        <taxon>Fungi</taxon>
        <taxon>Dikarya</taxon>
        <taxon>Basidiomycota</taxon>
        <taxon>Agaricomycotina</taxon>
        <taxon>Agaricomycetes</taxon>
        <taxon>Thelephorales</taxon>
        <taxon>Thelephoraceae</taxon>
        <taxon>Thelephora</taxon>
    </lineage>
</organism>
<dbReference type="OrthoDB" id="9991317at2759"/>
<dbReference type="InterPro" id="IPR011990">
    <property type="entry name" value="TPR-like_helical_dom_sf"/>
</dbReference>
<dbReference type="PROSITE" id="PS50005">
    <property type="entry name" value="TPR"/>
    <property type="match status" value="2"/>
</dbReference>
<dbReference type="Gene3D" id="1.25.40.10">
    <property type="entry name" value="Tetratricopeptide repeat domain"/>
    <property type="match status" value="3"/>
</dbReference>
<protein>
    <submittedName>
        <fullName evidence="3">TPR-like protein</fullName>
    </submittedName>
</protein>
<accession>A0A9P6HCW6</accession>
<feature type="region of interest" description="Disordered" evidence="2">
    <location>
        <begin position="1"/>
        <end position="67"/>
    </location>
</feature>
<dbReference type="GO" id="GO:0006383">
    <property type="term" value="P:transcription by RNA polymerase III"/>
    <property type="evidence" value="ECO:0007669"/>
    <property type="project" value="InterPro"/>
</dbReference>
<comment type="caution">
    <text evidence="3">The sequence shown here is derived from an EMBL/GenBank/DDBJ whole genome shotgun (WGS) entry which is preliminary data.</text>
</comment>